<feature type="chain" id="PRO_5032680731" evidence="1">
    <location>
        <begin position="17"/>
        <end position="284"/>
    </location>
</feature>
<evidence type="ECO:0000256" key="1">
    <source>
        <dbReference type="SAM" id="SignalP"/>
    </source>
</evidence>
<protein>
    <submittedName>
        <fullName evidence="2">Uncharacterized protein</fullName>
    </submittedName>
</protein>
<dbReference type="OrthoDB" id="10050693at2759"/>
<feature type="signal peptide" evidence="1">
    <location>
        <begin position="1"/>
        <end position="16"/>
    </location>
</feature>
<dbReference type="EMBL" id="CAJNOJ010000272">
    <property type="protein sequence ID" value="CAF1358687.1"/>
    <property type="molecule type" value="Genomic_DNA"/>
</dbReference>
<dbReference type="AlphaFoldDB" id="A0A815HXL0"/>
<organism evidence="2 3">
    <name type="scientific">Adineta ricciae</name>
    <name type="common">Rotifer</name>
    <dbReference type="NCBI Taxonomy" id="249248"/>
    <lineage>
        <taxon>Eukaryota</taxon>
        <taxon>Metazoa</taxon>
        <taxon>Spiralia</taxon>
        <taxon>Gnathifera</taxon>
        <taxon>Rotifera</taxon>
        <taxon>Eurotatoria</taxon>
        <taxon>Bdelloidea</taxon>
        <taxon>Adinetida</taxon>
        <taxon>Adinetidae</taxon>
        <taxon>Adineta</taxon>
    </lineage>
</organism>
<evidence type="ECO:0000313" key="3">
    <source>
        <dbReference type="Proteomes" id="UP000663852"/>
    </source>
</evidence>
<reference evidence="2" key="1">
    <citation type="submission" date="2021-02" db="EMBL/GenBank/DDBJ databases">
        <authorList>
            <person name="Nowell W R."/>
        </authorList>
    </citation>
    <scope>NUCLEOTIDE SEQUENCE</scope>
</reference>
<gene>
    <name evidence="2" type="ORF">EDS130_LOCUS33690</name>
</gene>
<accession>A0A815HXL0</accession>
<dbReference type="Gene3D" id="2.60.120.260">
    <property type="entry name" value="Galactose-binding domain-like"/>
    <property type="match status" value="1"/>
</dbReference>
<name>A0A815HXL0_ADIRI</name>
<comment type="caution">
    <text evidence="2">The sequence shown here is derived from an EMBL/GenBank/DDBJ whole genome shotgun (WGS) entry which is preliminary data.</text>
</comment>
<proteinExistence type="predicted"/>
<dbReference type="Proteomes" id="UP000663852">
    <property type="component" value="Unassembled WGS sequence"/>
</dbReference>
<keyword evidence="1" id="KW-0732">Signal</keyword>
<sequence>MLSWIILNCHIPLAVTLSLTSYQNAYFFPFDSRYLLSNLSFINSTDSCLCQCSAYILCSTVVYSSTTQLCTLFFANLKQGQLQLVTTDTSTYVYSFNNRSLTNLTVMTPMNETVYAIWNTTAGGDSLSAYSGDYSGSYWPSQPPENIFDGNLTTDFTSHGVCNYFLVSLICGQNTGFYFTPRSGSMIVAGFRLGTNNYDSSRDPLTVTIEGSNSNESVLTLGSSWTLIYNGSSGLLSSTNQGQWGTIQVLSGPFVRFSSFRFLVTTKRGVQSSTAYSEYQLIYY</sequence>
<evidence type="ECO:0000313" key="2">
    <source>
        <dbReference type="EMBL" id="CAF1358687.1"/>
    </source>
</evidence>